<comment type="cofactor">
    <cofactor evidence="1">
        <name>Fe(2+)</name>
        <dbReference type="ChEBI" id="CHEBI:29033"/>
    </cofactor>
</comment>
<dbReference type="Proteomes" id="UP000271624">
    <property type="component" value="Unassembled WGS sequence"/>
</dbReference>
<feature type="transmembrane region" description="Helical" evidence="3">
    <location>
        <begin position="219"/>
        <end position="237"/>
    </location>
</feature>
<evidence type="ECO:0000313" key="6">
    <source>
        <dbReference type="Proteomes" id="UP000271624"/>
    </source>
</evidence>
<sequence length="325" mass="38129">MVTLQQPTYSKPKRKISLNQQPKWLRNAILLGNQFHYRKKIPIIHNTINIFVLMLILLEALGVSYSSTFLPTLVFIPLGSIAFGLIQFMLFILVVHEASHNMFIVRKNQQQAIFWNRCFGWIISTFYGMEYTKHWEVGHQVHHIDAIESHDPQNCPNTIYMGKELFKYTLIVLLLPGYFQFVRKYDDCQAPKKYGVNIKLITGQVIMWATFIYLSTVYISWEVPVAAFLGVQVLSVLNQFKIAMEHGGEVGFRENPLMRSCSSFFPLRRIIMPLNITLHFEHHLNYCVPWYDLLKYHNELRQIIPELVQKDVFKSNSEVWKQISK</sequence>
<feature type="transmembrane region" description="Helical" evidence="3">
    <location>
        <begin position="165"/>
        <end position="182"/>
    </location>
</feature>
<comment type="caution">
    <text evidence="5">The sequence shown here is derived from an EMBL/GenBank/DDBJ whole genome shotgun (WGS) entry which is preliminary data.</text>
</comment>
<feature type="transmembrane region" description="Helical" evidence="3">
    <location>
        <begin position="113"/>
        <end position="129"/>
    </location>
</feature>
<dbReference type="OrthoDB" id="581396at2"/>
<accession>A0A3S1AR23</accession>
<dbReference type="AlphaFoldDB" id="A0A3S1AR23"/>
<proteinExistence type="inferred from homology"/>
<organism evidence="5 6">
    <name type="scientific">Dulcicalothrix desertica PCC 7102</name>
    <dbReference type="NCBI Taxonomy" id="232991"/>
    <lineage>
        <taxon>Bacteria</taxon>
        <taxon>Bacillati</taxon>
        <taxon>Cyanobacteriota</taxon>
        <taxon>Cyanophyceae</taxon>
        <taxon>Nostocales</taxon>
        <taxon>Calotrichaceae</taxon>
        <taxon>Dulcicalothrix</taxon>
    </lineage>
</organism>
<dbReference type="RefSeq" id="WP_127081075.1">
    <property type="nucleotide sequence ID" value="NZ_RSCL01000005.1"/>
</dbReference>
<evidence type="ECO:0000256" key="2">
    <source>
        <dbReference type="ARBA" id="ARBA00008749"/>
    </source>
</evidence>
<dbReference type="Pfam" id="PF00487">
    <property type="entry name" value="FA_desaturase"/>
    <property type="match status" value="1"/>
</dbReference>
<dbReference type="GO" id="GO:0006629">
    <property type="term" value="P:lipid metabolic process"/>
    <property type="evidence" value="ECO:0007669"/>
    <property type="project" value="InterPro"/>
</dbReference>
<feature type="transmembrane region" description="Helical" evidence="3">
    <location>
        <begin position="43"/>
        <end position="63"/>
    </location>
</feature>
<keyword evidence="3" id="KW-0472">Membrane</keyword>
<keyword evidence="3" id="KW-0812">Transmembrane</keyword>
<feature type="transmembrane region" description="Helical" evidence="3">
    <location>
        <begin position="69"/>
        <end position="93"/>
    </location>
</feature>
<evidence type="ECO:0000256" key="3">
    <source>
        <dbReference type="SAM" id="Phobius"/>
    </source>
</evidence>
<gene>
    <name evidence="5" type="ORF">DSM106972_025110</name>
</gene>
<dbReference type="EMBL" id="RSCL01000005">
    <property type="protein sequence ID" value="RUT07250.1"/>
    <property type="molecule type" value="Genomic_DNA"/>
</dbReference>
<name>A0A3S1AR23_9CYAN</name>
<feature type="domain" description="Fatty acid desaturase" evidence="4">
    <location>
        <begin position="74"/>
        <end position="306"/>
    </location>
</feature>
<keyword evidence="6" id="KW-1185">Reference proteome</keyword>
<dbReference type="InterPro" id="IPR005804">
    <property type="entry name" value="FA_desaturase_dom"/>
</dbReference>
<evidence type="ECO:0000256" key="1">
    <source>
        <dbReference type="ARBA" id="ARBA00001954"/>
    </source>
</evidence>
<reference evidence="5" key="1">
    <citation type="submission" date="2018-12" db="EMBL/GenBank/DDBJ databases">
        <authorList>
            <person name="Will S."/>
            <person name="Neumann-Schaal M."/>
            <person name="Henke P."/>
        </authorList>
    </citation>
    <scope>NUCLEOTIDE SEQUENCE</scope>
    <source>
        <strain evidence="5">PCC 7102</strain>
    </source>
</reference>
<evidence type="ECO:0000313" key="5">
    <source>
        <dbReference type="EMBL" id="RUT07250.1"/>
    </source>
</evidence>
<comment type="similarity">
    <text evidence="2">Belongs to the fatty acid desaturase type 2 family.</text>
</comment>
<reference evidence="5" key="2">
    <citation type="journal article" date="2019" name="Genome Biol. Evol.">
        <title>Day and night: Metabolic profiles and evolutionary relationships of six axenic non-marine cyanobacteria.</title>
        <authorList>
            <person name="Will S.E."/>
            <person name="Henke P."/>
            <person name="Boedeker C."/>
            <person name="Huang S."/>
            <person name="Brinkmann H."/>
            <person name="Rohde M."/>
            <person name="Jarek M."/>
            <person name="Friedl T."/>
            <person name="Seufert S."/>
            <person name="Schumacher M."/>
            <person name="Overmann J."/>
            <person name="Neumann-Schaal M."/>
            <person name="Petersen J."/>
        </authorList>
    </citation>
    <scope>NUCLEOTIDE SEQUENCE [LARGE SCALE GENOMIC DNA]</scope>
    <source>
        <strain evidence="5">PCC 7102</strain>
    </source>
</reference>
<keyword evidence="3" id="KW-1133">Transmembrane helix</keyword>
<feature type="transmembrane region" description="Helical" evidence="3">
    <location>
        <begin position="194"/>
        <end position="213"/>
    </location>
</feature>
<protein>
    <recommendedName>
        <fullName evidence="4">Fatty acid desaturase domain-containing protein</fullName>
    </recommendedName>
</protein>
<dbReference type="CDD" id="cd01060">
    <property type="entry name" value="Membrane-FADS-like"/>
    <property type="match status" value="1"/>
</dbReference>
<evidence type="ECO:0000259" key="4">
    <source>
        <dbReference type="Pfam" id="PF00487"/>
    </source>
</evidence>